<dbReference type="InterPro" id="IPR050991">
    <property type="entry name" value="ECM_Regulatory_Proteins"/>
</dbReference>
<dbReference type="PROSITE" id="PS51272">
    <property type="entry name" value="SLH"/>
    <property type="match status" value="3"/>
</dbReference>
<sequence>MKKFKKFLSAILIASMSLSVFVGFGDYVAQAQAAIQIPPVTNFRVLELWNGSIKFEFDPIPGASHYYLKRNGSNIGNSYETSVIHQAPMVEGLTYRYEVGAVVNGIQGPTGSITITAPPVKESPTNLTATATSNTEVTLKWDAMPGADEYVVKRRRDNSVTKVTSNSFTDTGSNIGNTHYYVHAVYGGVWSAPSPVSAKLDTGSTPTPQIPPVTNFRVIELWNGHINFEFDPVPGASHYYLKRNGSNIGNSYETTVIHQGSMVEGLTYRYEVGAVVNGIQGPTGSITITAPPVKESPTNLTATATSNTEATLKWDAMPGADEYVVKRRNSSFVTKVTTNSFTDTGLIAGSSYGYYVHAVYNGVWSAPSAVSVKLDTGSTPTPQIPPVTNFRVIELWNGHINFEFDPVPGASHYYLKRNGSNIGNSYETTVIHQGSMVEGLTYRYEVGAVVNGIQGPTGSITITAPPVKESPTNLTATATSNTEATLKWDAMPGADEYVVKRRNSSFVTKVTTNSFTDTGLIAGSSYGYYVHAVYKGVWSAPSPVVVKMVVIKPDKPANFNVSPDFNGQIKVHSSWDKVSGAEAYVIKRDGKQLIETPNIDYIDYDVEENKRYVYTVQAKIGNQLSDEETATVITQEPLHQPGTLNIEKLSNLSFKVSWQPAVHADKYILKYNGNVVFEGNELSSLVSVQPGSYIFELVSKNDLQESNPVSVSGNNTETVLPSPTGLTVTNVTYEEVRLQWNPVLNADSYQIYRDQQKLGVTNVPYYVDRAVTANSEYHYSVFAIKNGVLGTTPAVVQVKTPTPPIFPGDNQEGNTNSSTGGGSVLVIYPTRPTENNNGTSQSSGGIDNQGESNESKVGENPSTPIQFTDVKERYFAYDAIKDLSSKGIITGYSDGTFEPNKTITRAEFAIMLKRALGLNGSSNFINKFIDYNENAWYAEELSVALYHGITKGYTDKTLRPKEFIPREQAAAMISNILIDKGFTYKGTSIDFKDFDQISVWASEAVKLSVEKGIIRGYANNTFVPKSFVTRGEAAELIQRFLNVTR</sequence>
<dbReference type="Gene3D" id="2.60.40.10">
    <property type="entry name" value="Immunoglobulins"/>
    <property type="match status" value="5"/>
</dbReference>
<reference evidence="6 7" key="1">
    <citation type="submission" date="2018-03" db="EMBL/GenBank/DDBJ databases">
        <title>Aerobic endospore-forming bacteria genome sequencing and assembly.</title>
        <authorList>
            <person name="Cavalcante D.A."/>
            <person name="Driks A."/>
            <person name="Putonti C."/>
            <person name="De-Souza M.T."/>
        </authorList>
    </citation>
    <scope>NUCLEOTIDE SEQUENCE [LARGE SCALE GENOMIC DNA]</scope>
    <source>
        <strain evidence="6 7">SDF0028</strain>
    </source>
</reference>
<gene>
    <name evidence="6" type="ORF">C7Y44_21710</name>
</gene>
<keyword evidence="3" id="KW-0732">Signal</keyword>
<accession>A0ABY3AKE2</accession>
<feature type="chain" id="PRO_5045778334" evidence="3">
    <location>
        <begin position="23"/>
        <end position="1045"/>
    </location>
</feature>
<dbReference type="InterPro" id="IPR036116">
    <property type="entry name" value="FN3_sf"/>
</dbReference>
<organism evidence="6 7">
    <name type="scientific">Paenibacillus popilliae</name>
    <name type="common">Bacillus popilliae</name>
    <dbReference type="NCBI Taxonomy" id="78057"/>
    <lineage>
        <taxon>Bacteria</taxon>
        <taxon>Bacillati</taxon>
        <taxon>Bacillota</taxon>
        <taxon>Bacilli</taxon>
        <taxon>Bacillales</taxon>
        <taxon>Paenibacillaceae</taxon>
        <taxon>Paenibacillus</taxon>
    </lineage>
</organism>
<feature type="domain" description="SLH" evidence="5">
    <location>
        <begin position="988"/>
        <end position="1045"/>
    </location>
</feature>
<evidence type="ECO:0000256" key="1">
    <source>
        <dbReference type="ARBA" id="ARBA00022737"/>
    </source>
</evidence>
<feature type="domain" description="Fibronectin type-III" evidence="4">
    <location>
        <begin position="470"/>
        <end position="554"/>
    </location>
</feature>
<dbReference type="SUPFAM" id="SSF49265">
    <property type="entry name" value="Fibronectin type III"/>
    <property type="match status" value="4"/>
</dbReference>
<keyword evidence="1" id="KW-0677">Repeat</keyword>
<feature type="region of interest" description="Disordered" evidence="2">
    <location>
        <begin position="801"/>
        <end position="864"/>
    </location>
</feature>
<feature type="domain" description="Fibronectin type-III" evidence="4">
    <location>
        <begin position="296"/>
        <end position="382"/>
    </location>
</feature>
<dbReference type="PROSITE" id="PS50853">
    <property type="entry name" value="FN3"/>
    <property type="match status" value="3"/>
</dbReference>
<evidence type="ECO:0000256" key="2">
    <source>
        <dbReference type="SAM" id="MobiDB-lite"/>
    </source>
</evidence>
<feature type="domain" description="SLH" evidence="5">
    <location>
        <begin position="927"/>
        <end position="987"/>
    </location>
</feature>
<feature type="domain" description="SLH" evidence="5">
    <location>
        <begin position="863"/>
        <end position="926"/>
    </location>
</feature>
<dbReference type="RefSeq" id="WP_142545575.1">
    <property type="nucleotide sequence ID" value="NZ_SADY01000007.1"/>
</dbReference>
<dbReference type="PANTHER" id="PTHR46708">
    <property type="entry name" value="TENASCIN"/>
    <property type="match status" value="1"/>
</dbReference>
<evidence type="ECO:0000259" key="4">
    <source>
        <dbReference type="PROSITE" id="PS50853"/>
    </source>
</evidence>
<feature type="compositionally biased region" description="Polar residues" evidence="2">
    <location>
        <begin position="832"/>
        <end position="852"/>
    </location>
</feature>
<evidence type="ECO:0000256" key="3">
    <source>
        <dbReference type="SAM" id="SignalP"/>
    </source>
</evidence>
<evidence type="ECO:0000313" key="7">
    <source>
        <dbReference type="Proteomes" id="UP000316208"/>
    </source>
</evidence>
<feature type="signal peptide" evidence="3">
    <location>
        <begin position="1"/>
        <end position="22"/>
    </location>
</feature>
<dbReference type="Proteomes" id="UP000316208">
    <property type="component" value="Unassembled WGS sequence"/>
</dbReference>
<dbReference type="Pfam" id="PF00041">
    <property type="entry name" value="fn3"/>
    <property type="match status" value="2"/>
</dbReference>
<feature type="domain" description="Fibronectin type-III" evidence="4">
    <location>
        <begin position="722"/>
        <end position="803"/>
    </location>
</feature>
<keyword evidence="7" id="KW-1185">Reference proteome</keyword>
<dbReference type="EMBL" id="SADY01000007">
    <property type="protein sequence ID" value="TQR42650.1"/>
    <property type="molecule type" value="Genomic_DNA"/>
</dbReference>
<name>A0ABY3AKE2_PAEPP</name>
<dbReference type="InterPro" id="IPR013783">
    <property type="entry name" value="Ig-like_fold"/>
</dbReference>
<dbReference type="PANTHER" id="PTHR46708:SF2">
    <property type="entry name" value="FIBRONECTIN TYPE-III DOMAIN-CONTAINING PROTEIN"/>
    <property type="match status" value="1"/>
</dbReference>
<protein>
    <submittedName>
        <fullName evidence="6">Uncharacterized protein</fullName>
    </submittedName>
</protein>
<proteinExistence type="predicted"/>
<evidence type="ECO:0000259" key="5">
    <source>
        <dbReference type="PROSITE" id="PS51272"/>
    </source>
</evidence>
<dbReference type="Pfam" id="PF00395">
    <property type="entry name" value="SLH"/>
    <property type="match status" value="3"/>
</dbReference>
<dbReference type="InterPro" id="IPR001119">
    <property type="entry name" value="SLH_dom"/>
</dbReference>
<dbReference type="CDD" id="cd00063">
    <property type="entry name" value="FN3"/>
    <property type="match status" value="4"/>
</dbReference>
<dbReference type="SMART" id="SM00060">
    <property type="entry name" value="FN3"/>
    <property type="match status" value="9"/>
</dbReference>
<comment type="caution">
    <text evidence="6">The sequence shown here is derived from an EMBL/GenBank/DDBJ whole genome shotgun (WGS) entry which is preliminary data.</text>
</comment>
<dbReference type="InterPro" id="IPR003961">
    <property type="entry name" value="FN3_dom"/>
</dbReference>
<evidence type="ECO:0000313" key="6">
    <source>
        <dbReference type="EMBL" id="TQR42650.1"/>
    </source>
</evidence>